<accession>A0AA87DVF6</accession>
<reference evidence="1 2" key="1">
    <citation type="submission" date="2011-03" db="EMBL/GenBank/DDBJ databases">
        <title>The Genome Sequence of Gemella haemolysans M341.</title>
        <authorList>
            <consortium name="The Broad Institute Genome Sequencing Platform"/>
            <consortium name="The Broad Institute Genome Sequencing Center for Infectious Disease"/>
            <person name="Earl A."/>
            <person name="Ward D."/>
            <person name="Feldgarden M."/>
            <person name="Gevers D."/>
            <person name="Sibley C.D."/>
            <person name="Field T.R."/>
            <person name="Grinwis M."/>
            <person name="Eshaghurshan C.S."/>
            <person name="Surette M.G."/>
            <person name="Young S.K."/>
            <person name="Zeng Q."/>
            <person name="Gargeya S."/>
            <person name="Fitzgerald M."/>
            <person name="Haas B."/>
            <person name="Abouelleil A."/>
            <person name="Alvarado L."/>
            <person name="Arachchi H.M."/>
            <person name="Berlin A."/>
            <person name="Brown A."/>
            <person name="Chapman S.B."/>
            <person name="Chen Z."/>
            <person name="Dunbar C."/>
            <person name="Freedman E."/>
            <person name="Gearin G."/>
            <person name="Gellesch M."/>
            <person name="Goldberg J."/>
            <person name="Griggs A."/>
            <person name="Gujja S."/>
            <person name="Heilman E.R."/>
            <person name="Heiman D."/>
            <person name="Howarth C."/>
            <person name="Larson L."/>
            <person name="Lui A."/>
            <person name="MacDonald P.J.P."/>
            <person name="Mehta T."/>
            <person name="Montmayeur A."/>
            <person name="Murphy C."/>
            <person name="Neiman D."/>
            <person name="Pearson M."/>
            <person name="Priest M."/>
            <person name="Roberts A."/>
            <person name="Saif S."/>
            <person name="Shea T."/>
            <person name="Shenoy N."/>
            <person name="Sisk P."/>
            <person name="Stolte C."/>
            <person name="Sykes S."/>
            <person name="White J."/>
            <person name="Yandava C."/>
            <person name="Wortman J."/>
            <person name="Nusbaum C."/>
            <person name="Birren B."/>
        </authorList>
    </citation>
    <scope>NUCLEOTIDE SEQUENCE [LARGE SCALE GENOMIC DNA]</scope>
    <source>
        <strain evidence="1 2">M341</strain>
    </source>
</reference>
<dbReference type="AlphaFoldDB" id="A0AA87DVF6"/>
<dbReference type="RefSeq" id="WP_003147359.1">
    <property type="nucleotide sequence ID" value="NZ_GL883583.1"/>
</dbReference>
<evidence type="ECO:0000313" key="1">
    <source>
        <dbReference type="EMBL" id="EGF88126.1"/>
    </source>
</evidence>
<name>A0AA87DVF6_9BACL</name>
<dbReference type="EMBL" id="ACRO01000020">
    <property type="protein sequence ID" value="EGF88126.1"/>
    <property type="molecule type" value="Genomic_DNA"/>
</dbReference>
<sequence length="140" mass="16463">MNKLENITKGGLNNLQEKANHIMSEHNSTPSNNEEVYKQYLALLDFLKDFLTLSPILETTIETAVKIQDSEVFRNKIIDNEIDTLRKTLKEYEVKDLNDNSTEIELLKYHFHNIIDFRIKVLDKVKETYSKNEDTLIIKF</sequence>
<comment type="caution">
    <text evidence="1">The sequence shown here is derived from an EMBL/GenBank/DDBJ whole genome shotgun (WGS) entry which is preliminary data.</text>
</comment>
<proteinExistence type="predicted"/>
<protein>
    <submittedName>
        <fullName evidence="1">Uncharacterized protein</fullName>
    </submittedName>
</protein>
<dbReference type="Proteomes" id="UP000004773">
    <property type="component" value="Unassembled WGS sequence"/>
</dbReference>
<gene>
    <name evidence="1" type="ORF">HMPREF0428_01241</name>
</gene>
<organism evidence="1 2">
    <name type="scientific">Gemella haemolysans M341</name>
    <dbReference type="NCBI Taxonomy" id="562981"/>
    <lineage>
        <taxon>Bacteria</taxon>
        <taxon>Bacillati</taxon>
        <taxon>Bacillota</taxon>
        <taxon>Bacilli</taxon>
        <taxon>Bacillales</taxon>
        <taxon>Gemellaceae</taxon>
        <taxon>Gemella</taxon>
    </lineage>
</organism>
<evidence type="ECO:0000313" key="2">
    <source>
        <dbReference type="Proteomes" id="UP000004773"/>
    </source>
</evidence>